<dbReference type="PANTHER" id="PTHR30461:SF26">
    <property type="entry name" value="RESOLVASE HOMOLOG YNEB"/>
    <property type="match status" value="1"/>
</dbReference>
<dbReference type="Pfam" id="PF07508">
    <property type="entry name" value="Recombinase"/>
    <property type="match status" value="1"/>
</dbReference>
<evidence type="ECO:0000313" key="5">
    <source>
        <dbReference type="Proteomes" id="UP001604335"/>
    </source>
</evidence>
<dbReference type="Gene3D" id="3.90.1750.20">
    <property type="entry name" value="Putative Large Serine Recombinase, Chain B, Domain 2"/>
    <property type="match status" value="1"/>
</dbReference>
<evidence type="ECO:0000313" key="4">
    <source>
        <dbReference type="EMBL" id="MFG3819261.1"/>
    </source>
</evidence>
<dbReference type="PROSITE" id="PS51737">
    <property type="entry name" value="RECOMBINASE_DNA_BIND"/>
    <property type="match status" value="1"/>
</dbReference>
<keyword evidence="2" id="KW-0175">Coiled coil</keyword>
<protein>
    <submittedName>
        <fullName evidence="4">Recombinase family protein</fullName>
    </submittedName>
</protein>
<accession>A0ABW7CDY7</accession>
<dbReference type="Pfam" id="PF00239">
    <property type="entry name" value="Resolvase"/>
    <property type="match status" value="1"/>
</dbReference>
<feature type="domain" description="Recombinase" evidence="3">
    <location>
        <begin position="137"/>
        <end position="237"/>
    </location>
</feature>
<comment type="similarity">
    <text evidence="1">Belongs to the site-specific recombinase resolvase family.</text>
</comment>
<proteinExistence type="inferred from homology"/>
<dbReference type="InterPro" id="IPR006119">
    <property type="entry name" value="Resolv_N"/>
</dbReference>
<sequence length="442" mass="50434">MNQTVAYIYHDPILELVTEPIDWEVDVQNLYVDLGDRQALGQLMQLVKQGAIHTLLIRQIRDLGDSIESILNVLNQLENARVILRVMQGGLPKGTDPNWIQQLQWLQELNQDQHRHAIQKGHARNRLAALPPPGRAPFGYRRGKDRYVIDRAAASIVKDFFENFLLYGSLRGAVRFINQKHQKKISISTGRNWLTNPAYRGDLAYKNGDVILNTHPPLVSREEAAQVDRLLRRNQTLAPKTASAARSLAGLVSCAQCQAKLAVTSTRSRGSKTPNYLYLRPNPCGKGQSAPDRCPLADYNQILKKTIQRICRELPQRVSQAQLPNIEQLKSQIQQQLQAQEERLTQLIQLKENGILDENILQVRSYQIRIEMGTLQDRLSQLPPASLSMISRSVSIPEFWQGLSEAERRFYFREFLKGIWLTYSTKGKGQPAWRVQSLDFVF</sequence>
<name>A0ABW7CDY7_9CYAN</name>
<organism evidence="4 5">
    <name type="scientific">Limnothrix redekei LRLZ20PSL1</name>
    <dbReference type="NCBI Taxonomy" id="3112953"/>
    <lineage>
        <taxon>Bacteria</taxon>
        <taxon>Bacillati</taxon>
        <taxon>Cyanobacteriota</taxon>
        <taxon>Cyanophyceae</taxon>
        <taxon>Pseudanabaenales</taxon>
        <taxon>Pseudanabaenaceae</taxon>
        <taxon>Limnothrix</taxon>
    </lineage>
</organism>
<evidence type="ECO:0000259" key="3">
    <source>
        <dbReference type="PROSITE" id="PS51737"/>
    </source>
</evidence>
<comment type="caution">
    <text evidence="4">The sequence shown here is derived from an EMBL/GenBank/DDBJ whole genome shotgun (WGS) entry which is preliminary data.</text>
</comment>
<dbReference type="InterPro" id="IPR036162">
    <property type="entry name" value="Resolvase-like_N_sf"/>
</dbReference>
<dbReference type="Proteomes" id="UP001604335">
    <property type="component" value="Unassembled WGS sequence"/>
</dbReference>
<reference evidence="5" key="1">
    <citation type="journal article" date="2024" name="Algal Res.">
        <title>Biochemical, toxicological and genomic investigation of a high-biomass producing Limnothrix strain isolated from Italian shallow drinking water reservoir.</title>
        <authorList>
            <person name="Simonazzi M."/>
            <person name="Shishido T.K."/>
            <person name="Delbaje E."/>
            <person name="Wahlsten M."/>
            <person name="Fewer D.P."/>
            <person name="Sivonen K."/>
            <person name="Pezzolesi L."/>
            <person name="Pistocchi R."/>
        </authorList>
    </citation>
    <scope>NUCLEOTIDE SEQUENCE [LARGE SCALE GENOMIC DNA]</scope>
    <source>
        <strain evidence="5">LRLZ20PSL1</strain>
    </source>
</reference>
<dbReference type="InterPro" id="IPR038109">
    <property type="entry name" value="DNA_bind_recomb_sf"/>
</dbReference>
<dbReference type="SUPFAM" id="SSF53041">
    <property type="entry name" value="Resolvase-like"/>
    <property type="match status" value="1"/>
</dbReference>
<feature type="coiled-coil region" evidence="2">
    <location>
        <begin position="323"/>
        <end position="350"/>
    </location>
</feature>
<keyword evidence="5" id="KW-1185">Reference proteome</keyword>
<dbReference type="InterPro" id="IPR050639">
    <property type="entry name" value="SSR_resolvase"/>
</dbReference>
<dbReference type="EMBL" id="JAZAQF010000088">
    <property type="protein sequence ID" value="MFG3819261.1"/>
    <property type="molecule type" value="Genomic_DNA"/>
</dbReference>
<gene>
    <name evidence="4" type="ORF">VPK24_16570</name>
</gene>
<dbReference type="InterPro" id="IPR011109">
    <property type="entry name" value="DNA_bind_recombinase_dom"/>
</dbReference>
<evidence type="ECO:0000256" key="1">
    <source>
        <dbReference type="ARBA" id="ARBA00009913"/>
    </source>
</evidence>
<dbReference type="PANTHER" id="PTHR30461">
    <property type="entry name" value="DNA-INVERTASE FROM LAMBDOID PROPHAGE"/>
    <property type="match status" value="1"/>
</dbReference>
<evidence type="ECO:0000256" key="2">
    <source>
        <dbReference type="SAM" id="Coils"/>
    </source>
</evidence>
<dbReference type="RefSeq" id="WP_393015076.1">
    <property type="nucleotide sequence ID" value="NZ_JAZAQF010000088.1"/>
</dbReference>